<keyword evidence="8 11" id="KW-1133">Transmembrane helix</keyword>
<keyword evidence="4" id="KW-0813">Transport</keyword>
<evidence type="ECO:0000256" key="5">
    <source>
        <dbReference type="ARBA" id="ARBA00022475"/>
    </source>
</evidence>
<dbReference type="STRING" id="1121013.GCA_000426365_02766"/>
<keyword evidence="6 11" id="KW-0812">Transmembrane</keyword>
<keyword evidence="5" id="KW-1003">Cell membrane</keyword>
<dbReference type="RefSeq" id="WP_026817634.1">
    <property type="nucleotide sequence ID" value="NZ_AUFF01000013.1"/>
</dbReference>
<dbReference type="OrthoDB" id="9811406at2"/>
<name>A0A091BEI4_9GAMM</name>
<dbReference type="Proteomes" id="UP000029391">
    <property type="component" value="Unassembled WGS sequence"/>
</dbReference>
<dbReference type="eggNOG" id="COG1862">
    <property type="taxonomic scope" value="Bacteria"/>
</dbReference>
<sequence>MSLLDFLISPAAAAPAAGTPPGGGLLGFAPLIIIFVLMYFMIIRPQSKRAKEHREMVSKLAKGDEILTTGGIAGRITDVGDDFVTVEVAEKVAIKVQRGAVSAVLPKGTLKAA</sequence>
<evidence type="ECO:0000256" key="2">
    <source>
        <dbReference type="ARBA" id="ARBA00006742"/>
    </source>
</evidence>
<evidence type="ECO:0000313" key="12">
    <source>
        <dbReference type="EMBL" id="KFN49229.1"/>
    </source>
</evidence>
<protein>
    <recommendedName>
        <fullName evidence="3">Sec translocon accessory complex subunit YajC</fullName>
    </recommendedName>
</protein>
<evidence type="ECO:0000256" key="4">
    <source>
        <dbReference type="ARBA" id="ARBA00022448"/>
    </source>
</evidence>
<dbReference type="NCBIfam" id="TIGR00739">
    <property type="entry name" value="yajC"/>
    <property type="match status" value="1"/>
</dbReference>
<dbReference type="GO" id="GO:0005886">
    <property type="term" value="C:plasma membrane"/>
    <property type="evidence" value="ECO:0007669"/>
    <property type="project" value="UniProtKB-SubCell"/>
</dbReference>
<dbReference type="InterPro" id="IPR003849">
    <property type="entry name" value="Preprotein_translocase_YajC"/>
</dbReference>
<proteinExistence type="inferred from homology"/>
<evidence type="ECO:0000256" key="7">
    <source>
        <dbReference type="ARBA" id="ARBA00022927"/>
    </source>
</evidence>
<comment type="caution">
    <text evidence="12">The sequence shown here is derived from an EMBL/GenBank/DDBJ whole genome shotgun (WGS) entry which is preliminary data.</text>
</comment>
<comment type="similarity">
    <text evidence="2">Belongs to the YajC family.</text>
</comment>
<dbReference type="GO" id="GO:0015031">
    <property type="term" value="P:protein transport"/>
    <property type="evidence" value="ECO:0007669"/>
    <property type="project" value="UniProtKB-KW"/>
</dbReference>
<keyword evidence="10 11" id="KW-0472">Membrane</keyword>
<dbReference type="EMBL" id="AWXU01000039">
    <property type="protein sequence ID" value="KFN49229.1"/>
    <property type="molecule type" value="Genomic_DNA"/>
</dbReference>
<dbReference type="SMART" id="SM01323">
    <property type="entry name" value="YajC"/>
    <property type="match status" value="1"/>
</dbReference>
<accession>A0A091BEI4</accession>
<reference evidence="12 13" key="1">
    <citation type="submission" date="2013-09" db="EMBL/GenBank/DDBJ databases">
        <title>Genome sequencing of Arenimonas composti.</title>
        <authorList>
            <person name="Chen F."/>
            <person name="Wang G."/>
        </authorList>
    </citation>
    <scope>NUCLEOTIDE SEQUENCE [LARGE SCALE GENOMIC DNA]</scope>
    <source>
        <strain evidence="12 13">TR7-09</strain>
    </source>
</reference>
<evidence type="ECO:0000256" key="6">
    <source>
        <dbReference type="ARBA" id="ARBA00022692"/>
    </source>
</evidence>
<evidence type="ECO:0000256" key="10">
    <source>
        <dbReference type="ARBA" id="ARBA00023136"/>
    </source>
</evidence>
<dbReference type="Pfam" id="PF02699">
    <property type="entry name" value="YajC"/>
    <property type="match status" value="1"/>
</dbReference>
<dbReference type="PANTHER" id="PTHR33909:SF1">
    <property type="entry name" value="SEC TRANSLOCON ACCESSORY COMPLEX SUBUNIT YAJC"/>
    <property type="match status" value="1"/>
</dbReference>
<organism evidence="12 13">
    <name type="scientific">Arenimonas composti TR7-09 = DSM 18010</name>
    <dbReference type="NCBI Taxonomy" id="1121013"/>
    <lineage>
        <taxon>Bacteria</taxon>
        <taxon>Pseudomonadati</taxon>
        <taxon>Pseudomonadota</taxon>
        <taxon>Gammaproteobacteria</taxon>
        <taxon>Lysobacterales</taxon>
        <taxon>Lysobacteraceae</taxon>
        <taxon>Arenimonas</taxon>
    </lineage>
</organism>
<evidence type="ECO:0000313" key="13">
    <source>
        <dbReference type="Proteomes" id="UP000029391"/>
    </source>
</evidence>
<evidence type="ECO:0000256" key="3">
    <source>
        <dbReference type="ARBA" id="ARBA00014962"/>
    </source>
</evidence>
<evidence type="ECO:0000256" key="1">
    <source>
        <dbReference type="ARBA" id="ARBA00004162"/>
    </source>
</evidence>
<feature type="transmembrane region" description="Helical" evidence="11">
    <location>
        <begin position="23"/>
        <end position="42"/>
    </location>
</feature>
<evidence type="ECO:0000256" key="8">
    <source>
        <dbReference type="ARBA" id="ARBA00022989"/>
    </source>
</evidence>
<keyword evidence="13" id="KW-1185">Reference proteome</keyword>
<comment type="subcellular location">
    <subcellularLocation>
        <location evidence="1">Cell membrane</location>
        <topology evidence="1">Single-pass membrane protein</topology>
    </subcellularLocation>
</comment>
<dbReference type="AlphaFoldDB" id="A0A091BEI4"/>
<dbReference type="PANTHER" id="PTHR33909">
    <property type="entry name" value="SEC TRANSLOCON ACCESSORY COMPLEX SUBUNIT YAJC"/>
    <property type="match status" value="1"/>
</dbReference>
<evidence type="ECO:0000256" key="9">
    <source>
        <dbReference type="ARBA" id="ARBA00023010"/>
    </source>
</evidence>
<keyword evidence="9" id="KW-0811">Translocation</keyword>
<gene>
    <name evidence="12" type="ORF">P873_11735</name>
</gene>
<evidence type="ECO:0000256" key="11">
    <source>
        <dbReference type="SAM" id="Phobius"/>
    </source>
</evidence>
<dbReference type="PRINTS" id="PR01853">
    <property type="entry name" value="YAJCTRNLCASE"/>
</dbReference>
<keyword evidence="7" id="KW-0653">Protein transport</keyword>